<dbReference type="InterPro" id="IPR010987">
    <property type="entry name" value="Glutathione-S-Trfase_C-like"/>
</dbReference>
<sequence length="226" mass="25914">MRTLYHWPLDPDSRQVRLALAEKKLKFKLVPVKPWAPQEDFLLLCTEGVPPCLVEDTNDKKTIISSARAICEYVADDSSSRYALLGNTPLERAEERRIANWFDVRFASDVNAYILAERLEKSLSGSGSPDAAALRLGREHLKFHVEYMSWLLEKRNWLAGDHLSIADLAAGAHISCLDYLDEINWKRCAGIHDWYQKLKSRPAFRPLLQDILPGLRPPRHYADLDF</sequence>
<protein>
    <submittedName>
        <fullName evidence="3">Glutathione S-transferase family protein</fullName>
    </submittedName>
</protein>
<dbReference type="SUPFAM" id="SSF47616">
    <property type="entry name" value="GST C-terminal domain-like"/>
    <property type="match status" value="1"/>
</dbReference>
<dbReference type="PROSITE" id="PS50405">
    <property type="entry name" value="GST_CTER"/>
    <property type="match status" value="1"/>
</dbReference>
<dbReference type="EMBL" id="DRMN01000347">
    <property type="protein sequence ID" value="HFB55323.1"/>
    <property type="molecule type" value="Genomic_DNA"/>
</dbReference>
<dbReference type="InterPro" id="IPR004046">
    <property type="entry name" value="GST_C"/>
</dbReference>
<evidence type="ECO:0000313" key="3">
    <source>
        <dbReference type="EMBL" id="HFB55323.1"/>
    </source>
</evidence>
<gene>
    <name evidence="3" type="ORF">ENJ46_05310</name>
</gene>
<dbReference type="CDD" id="cd00299">
    <property type="entry name" value="GST_C_family"/>
    <property type="match status" value="1"/>
</dbReference>
<dbReference type="Gene3D" id="3.40.30.10">
    <property type="entry name" value="Glutaredoxin"/>
    <property type="match status" value="1"/>
</dbReference>
<dbReference type="SUPFAM" id="SSF52833">
    <property type="entry name" value="Thioredoxin-like"/>
    <property type="match status" value="1"/>
</dbReference>
<reference evidence="3" key="1">
    <citation type="journal article" date="2020" name="mSystems">
        <title>Genome- and Community-Level Interaction Insights into Carbon Utilization and Element Cycling Functions of Hydrothermarchaeota in Hydrothermal Sediment.</title>
        <authorList>
            <person name="Zhou Z."/>
            <person name="Liu Y."/>
            <person name="Xu W."/>
            <person name="Pan J."/>
            <person name="Luo Z.H."/>
            <person name="Li M."/>
        </authorList>
    </citation>
    <scope>NUCLEOTIDE SEQUENCE [LARGE SCALE GENOMIC DNA]</scope>
    <source>
        <strain evidence="3">HyVt-489</strain>
    </source>
</reference>
<dbReference type="InterPro" id="IPR004045">
    <property type="entry name" value="Glutathione_S-Trfase_N"/>
</dbReference>
<organism evidence="3">
    <name type="scientific">Hellea balneolensis</name>
    <dbReference type="NCBI Taxonomy" id="287478"/>
    <lineage>
        <taxon>Bacteria</taxon>
        <taxon>Pseudomonadati</taxon>
        <taxon>Pseudomonadota</taxon>
        <taxon>Alphaproteobacteria</taxon>
        <taxon>Maricaulales</taxon>
        <taxon>Robiginitomaculaceae</taxon>
        <taxon>Hellea</taxon>
    </lineage>
</organism>
<feature type="domain" description="GST C-terminal" evidence="2">
    <location>
        <begin position="88"/>
        <end position="221"/>
    </location>
</feature>
<dbReference type="PANTHER" id="PTHR44051:SF8">
    <property type="entry name" value="GLUTATHIONE S-TRANSFERASE GSTA"/>
    <property type="match status" value="1"/>
</dbReference>
<dbReference type="InterPro" id="IPR036282">
    <property type="entry name" value="Glutathione-S-Trfase_C_sf"/>
</dbReference>
<name>A0A7C3C5M0_9PROT</name>
<dbReference type="Pfam" id="PF14497">
    <property type="entry name" value="GST_C_3"/>
    <property type="match status" value="1"/>
</dbReference>
<evidence type="ECO:0000259" key="2">
    <source>
        <dbReference type="PROSITE" id="PS50405"/>
    </source>
</evidence>
<evidence type="ECO:0000259" key="1">
    <source>
        <dbReference type="PROSITE" id="PS50404"/>
    </source>
</evidence>
<dbReference type="PROSITE" id="PS50404">
    <property type="entry name" value="GST_NTER"/>
    <property type="match status" value="1"/>
</dbReference>
<feature type="domain" description="GST N-terminal" evidence="1">
    <location>
        <begin position="1"/>
        <end position="82"/>
    </location>
</feature>
<comment type="caution">
    <text evidence="3">The sequence shown here is derived from an EMBL/GenBank/DDBJ whole genome shotgun (WGS) entry which is preliminary data.</text>
</comment>
<dbReference type="InterPro" id="IPR036249">
    <property type="entry name" value="Thioredoxin-like_sf"/>
</dbReference>
<dbReference type="Pfam" id="PF02798">
    <property type="entry name" value="GST_N"/>
    <property type="match status" value="1"/>
</dbReference>
<proteinExistence type="predicted"/>
<dbReference type="Gene3D" id="1.20.1050.10">
    <property type="match status" value="1"/>
</dbReference>
<dbReference type="CDD" id="cd00570">
    <property type="entry name" value="GST_N_family"/>
    <property type="match status" value="1"/>
</dbReference>
<dbReference type="InterPro" id="IPR040079">
    <property type="entry name" value="Glutathione_S-Trfase"/>
</dbReference>
<dbReference type="AlphaFoldDB" id="A0A7C3C5M0"/>
<dbReference type="PANTHER" id="PTHR44051">
    <property type="entry name" value="GLUTATHIONE S-TRANSFERASE-RELATED"/>
    <property type="match status" value="1"/>
</dbReference>
<dbReference type="Proteomes" id="UP000886042">
    <property type="component" value="Unassembled WGS sequence"/>
</dbReference>
<accession>A0A7C3C5M0</accession>
<dbReference type="SFLD" id="SFLDS00019">
    <property type="entry name" value="Glutathione_Transferase_(cytos"/>
    <property type="match status" value="1"/>
</dbReference>